<dbReference type="Gene3D" id="3.30.450.40">
    <property type="match status" value="1"/>
</dbReference>
<feature type="transmembrane region" description="Helical" evidence="14">
    <location>
        <begin position="12"/>
        <end position="28"/>
    </location>
</feature>
<keyword evidence="10" id="KW-0067">ATP-binding</keyword>
<evidence type="ECO:0000256" key="3">
    <source>
        <dbReference type="ARBA" id="ARBA00012438"/>
    </source>
</evidence>
<evidence type="ECO:0000256" key="11">
    <source>
        <dbReference type="ARBA" id="ARBA00022989"/>
    </source>
</evidence>
<evidence type="ECO:0000256" key="10">
    <source>
        <dbReference type="ARBA" id="ARBA00022840"/>
    </source>
</evidence>
<reference evidence="16" key="1">
    <citation type="journal article" date="2014" name="Int. J. Syst. Evol. Microbiol.">
        <title>Complete genome sequence of Corynebacterium casei LMG S-19264T (=DSM 44701T), isolated from a smear-ripened cheese.</title>
        <authorList>
            <consortium name="US DOE Joint Genome Institute (JGI-PGF)"/>
            <person name="Walter F."/>
            <person name="Albersmeier A."/>
            <person name="Kalinowski J."/>
            <person name="Ruckert C."/>
        </authorList>
    </citation>
    <scope>NUCLEOTIDE SEQUENCE</scope>
    <source>
        <strain evidence="16">JCM 17251</strain>
    </source>
</reference>
<dbReference type="SUPFAM" id="SSF55781">
    <property type="entry name" value="GAF domain-like"/>
    <property type="match status" value="1"/>
</dbReference>
<reference evidence="16" key="2">
    <citation type="submission" date="2020-09" db="EMBL/GenBank/DDBJ databases">
        <authorList>
            <person name="Sun Q."/>
            <person name="Ohkuma M."/>
        </authorList>
    </citation>
    <scope>NUCLEOTIDE SEQUENCE</scope>
    <source>
        <strain evidence="16">JCM 17251</strain>
    </source>
</reference>
<keyword evidence="11 14" id="KW-1133">Transmembrane helix</keyword>
<dbReference type="GO" id="GO:0005524">
    <property type="term" value="F:ATP binding"/>
    <property type="evidence" value="ECO:0007669"/>
    <property type="project" value="UniProtKB-KW"/>
</dbReference>
<dbReference type="InterPro" id="IPR005467">
    <property type="entry name" value="His_kinase_dom"/>
</dbReference>
<evidence type="ECO:0000256" key="14">
    <source>
        <dbReference type="SAM" id="Phobius"/>
    </source>
</evidence>
<keyword evidence="8" id="KW-0547">Nucleotide-binding</keyword>
<dbReference type="AlphaFoldDB" id="A0A918D514"/>
<evidence type="ECO:0000256" key="2">
    <source>
        <dbReference type="ARBA" id="ARBA00004651"/>
    </source>
</evidence>
<evidence type="ECO:0000256" key="7">
    <source>
        <dbReference type="ARBA" id="ARBA00022692"/>
    </source>
</evidence>
<dbReference type="InterPro" id="IPR003594">
    <property type="entry name" value="HATPase_dom"/>
</dbReference>
<dbReference type="Pfam" id="PF06580">
    <property type="entry name" value="His_kinase"/>
    <property type="match status" value="1"/>
</dbReference>
<dbReference type="InterPro" id="IPR010559">
    <property type="entry name" value="Sig_transdc_His_kin_internal"/>
</dbReference>
<dbReference type="Gene3D" id="3.30.565.10">
    <property type="entry name" value="Histidine kinase-like ATPase, C-terminal domain"/>
    <property type="match status" value="1"/>
</dbReference>
<dbReference type="SUPFAM" id="SSF55874">
    <property type="entry name" value="ATPase domain of HSP90 chaperone/DNA topoisomerase II/histidine kinase"/>
    <property type="match status" value="1"/>
</dbReference>
<dbReference type="Pfam" id="PF02518">
    <property type="entry name" value="HATPase_c"/>
    <property type="match status" value="1"/>
</dbReference>
<name>A0A918D514_9BACI</name>
<feature type="transmembrane region" description="Helical" evidence="14">
    <location>
        <begin position="176"/>
        <end position="202"/>
    </location>
</feature>
<keyword evidence="17" id="KW-1185">Reference proteome</keyword>
<feature type="transmembrane region" description="Helical" evidence="14">
    <location>
        <begin position="43"/>
        <end position="63"/>
    </location>
</feature>
<dbReference type="InterPro" id="IPR029016">
    <property type="entry name" value="GAF-like_dom_sf"/>
</dbReference>
<comment type="caution">
    <text evidence="16">The sequence shown here is derived from an EMBL/GenBank/DDBJ whole genome shotgun (WGS) entry which is preliminary data.</text>
</comment>
<feature type="domain" description="Histidine kinase" evidence="15">
    <location>
        <begin position="473"/>
        <end position="576"/>
    </location>
</feature>
<dbReference type="InterPro" id="IPR004358">
    <property type="entry name" value="Sig_transdc_His_kin-like_C"/>
</dbReference>
<comment type="catalytic activity">
    <reaction evidence="1">
        <text>ATP + protein L-histidine = ADP + protein N-phospho-L-histidine.</text>
        <dbReference type="EC" id="2.7.13.3"/>
    </reaction>
</comment>
<feature type="transmembrane region" description="Helical" evidence="14">
    <location>
        <begin position="84"/>
        <end position="109"/>
    </location>
</feature>
<dbReference type="GO" id="GO:0071555">
    <property type="term" value="P:cell wall organization"/>
    <property type="evidence" value="ECO:0007669"/>
    <property type="project" value="InterPro"/>
</dbReference>
<evidence type="ECO:0000259" key="15">
    <source>
        <dbReference type="PROSITE" id="PS50109"/>
    </source>
</evidence>
<evidence type="ECO:0000256" key="13">
    <source>
        <dbReference type="ARBA" id="ARBA00023136"/>
    </source>
</evidence>
<dbReference type="PANTHER" id="PTHR34220:SF7">
    <property type="entry name" value="SENSOR HISTIDINE KINASE YPDA"/>
    <property type="match status" value="1"/>
</dbReference>
<dbReference type="GO" id="GO:0005886">
    <property type="term" value="C:plasma membrane"/>
    <property type="evidence" value="ECO:0007669"/>
    <property type="project" value="UniProtKB-SubCell"/>
</dbReference>
<dbReference type="EC" id="2.7.13.3" evidence="3"/>
<dbReference type="InterPro" id="IPR036890">
    <property type="entry name" value="HATPase_C_sf"/>
</dbReference>
<accession>A0A918D514</accession>
<keyword evidence="4" id="KW-1003">Cell membrane</keyword>
<keyword evidence="7 14" id="KW-0812">Transmembrane</keyword>
<dbReference type="Pfam" id="PF07694">
    <property type="entry name" value="5TM-5TMR_LYT"/>
    <property type="match status" value="1"/>
</dbReference>
<dbReference type="InterPro" id="IPR050640">
    <property type="entry name" value="Bact_2-comp_sensor_kinase"/>
</dbReference>
<organism evidence="16 17">
    <name type="scientific">Oceanobacillus indicireducens</name>
    <dbReference type="NCBI Taxonomy" id="1004261"/>
    <lineage>
        <taxon>Bacteria</taxon>
        <taxon>Bacillati</taxon>
        <taxon>Bacillota</taxon>
        <taxon>Bacilli</taxon>
        <taxon>Bacillales</taxon>
        <taxon>Bacillaceae</taxon>
        <taxon>Oceanobacillus</taxon>
    </lineage>
</organism>
<dbReference type="SMART" id="SM00387">
    <property type="entry name" value="HATPase_c"/>
    <property type="match status" value="1"/>
</dbReference>
<evidence type="ECO:0000313" key="16">
    <source>
        <dbReference type="EMBL" id="GGN65592.1"/>
    </source>
</evidence>
<evidence type="ECO:0000256" key="6">
    <source>
        <dbReference type="ARBA" id="ARBA00022679"/>
    </source>
</evidence>
<keyword evidence="12" id="KW-0902">Two-component regulatory system</keyword>
<keyword evidence="9" id="KW-0418">Kinase</keyword>
<keyword evidence="6" id="KW-0808">Transferase</keyword>
<gene>
    <name evidence="16" type="primary">lytS</name>
    <name evidence="16" type="ORF">GCM10007971_34600</name>
</gene>
<keyword evidence="5" id="KW-0597">Phosphoprotein</keyword>
<evidence type="ECO:0000256" key="4">
    <source>
        <dbReference type="ARBA" id="ARBA00022475"/>
    </source>
</evidence>
<evidence type="ECO:0000313" key="17">
    <source>
        <dbReference type="Proteomes" id="UP000624041"/>
    </source>
</evidence>
<dbReference type="InterPro" id="IPR011620">
    <property type="entry name" value="Sig_transdc_His_kinase_LytS_TM"/>
</dbReference>
<dbReference type="EMBL" id="BMOS01000038">
    <property type="protein sequence ID" value="GGN65592.1"/>
    <property type="molecule type" value="Genomic_DNA"/>
</dbReference>
<dbReference type="GO" id="GO:0000155">
    <property type="term" value="F:phosphorelay sensor kinase activity"/>
    <property type="evidence" value="ECO:0007669"/>
    <property type="project" value="InterPro"/>
</dbReference>
<dbReference type="PANTHER" id="PTHR34220">
    <property type="entry name" value="SENSOR HISTIDINE KINASE YPDA"/>
    <property type="match status" value="1"/>
</dbReference>
<dbReference type="PROSITE" id="PS50109">
    <property type="entry name" value="HIS_KIN"/>
    <property type="match status" value="1"/>
</dbReference>
<comment type="subcellular location">
    <subcellularLocation>
        <location evidence="2">Cell membrane</location>
        <topology evidence="2">Multi-pass membrane protein</topology>
    </subcellularLocation>
</comment>
<protein>
    <recommendedName>
        <fullName evidence="3">histidine kinase</fullName>
        <ecNumber evidence="3">2.7.13.3</ecNumber>
    </recommendedName>
</protein>
<feature type="transmembrane region" description="Helical" evidence="14">
    <location>
        <begin position="115"/>
        <end position="139"/>
    </location>
</feature>
<keyword evidence="13 14" id="KW-0472">Membrane</keyword>
<dbReference type="PRINTS" id="PR00344">
    <property type="entry name" value="BCTRLSENSOR"/>
</dbReference>
<dbReference type="RefSeq" id="WP_188859202.1">
    <property type="nucleotide sequence ID" value="NZ_BMOS01000038.1"/>
</dbReference>
<sequence length="583" mass="64223">MLELLITMIERIGIIVTLAFLLTRFRFLRNMLNQEKLDRKQQWTAILFFGFFGIIGTYTGLSVNPENVQINRWMTELTIDEAIANSRVIGVVIASLLGGPAVGIGAGLIAGIHRFTLGGFTAIACGSATIIAGILTCLFYRRKKLVKLRTAFFIGALAEALQMIIILIVAKPFDQALAVVNIIGIPMIVANGLGTALVLLIIKSVVSEEDKAGAVQAQKTLRIADKTLAHMRSGLHTVSALEVCKIIYGEIRASAVSMTNKTDILAHVGLGDDHHEAESPIKTKITHTTIERGELMIANYDSIHCQVENCPLGAAIIAPLTQQNEVIGTLKFYFSSESAISNVDVELITGLSKMISHQLEIAAADKVFQLAKEAEVKALQAQISPHFLFNTLSTITSLIRINPLGARKLLVSLSHFLRRNLANTTETQITLEEEMQHVEAYLAIKEFRFSNRLTIHYEIDQSALSQRIPPLTLQPIVENAIIHGFKDKEKDCLLEIHIDKQEESVVIQVIDNGKGMPGDIVEQFTQAPVHSEEGSGLALYNVNRRLVMMFGEETKLHIDSEPGKGTKIHFSIPIEEVIEKWTG</sequence>
<evidence type="ECO:0000256" key="12">
    <source>
        <dbReference type="ARBA" id="ARBA00023012"/>
    </source>
</evidence>
<evidence type="ECO:0000256" key="5">
    <source>
        <dbReference type="ARBA" id="ARBA00022553"/>
    </source>
</evidence>
<evidence type="ECO:0000256" key="1">
    <source>
        <dbReference type="ARBA" id="ARBA00000085"/>
    </source>
</evidence>
<evidence type="ECO:0000256" key="8">
    <source>
        <dbReference type="ARBA" id="ARBA00022741"/>
    </source>
</evidence>
<proteinExistence type="predicted"/>
<evidence type="ECO:0000256" key="9">
    <source>
        <dbReference type="ARBA" id="ARBA00022777"/>
    </source>
</evidence>
<feature type="transmembrane region" description="Helical" evidence="14">
    <location>
        <begin position="151"/>
        <end position="170"/>
    </location>
</feature>
<dbReference type="Proteomes" id="UP000624041">
    <property type="component" value="Unassembled WGS sequence"/>
</dbReference>